<evidence type="ECO:0000256" key="1">
    <source>
        <dbReference type="SAM" id="SignalP"/>
    </source>
</evidence>
<dbReference type="WBParaSite" id="ACRNAN_scaffold10410.g9388.t1">
    <property type="protein sequence ID" value="ACRNAN_scaffold10410.g9388.t1"/>
    <property type="gene ID" value="ACRNAN_scaffold10410.g9388"/>
</dbReference>
<keyword evidence="2" id="KW-1185">Reference proteome</keyword>
<reference evidence="3" key="1">
    <citation type="submission" date="2022-11" db="UniProtKB">
        <authorList>
            <consortium name="WormBaseParasite"/>
        </authorList>
    </citation>
    <scope>IDENTIFICATION</scope>
</reference>
<proteinExistence type="predicted"/>
<dbReference type="Pfam" id="PF17305">
    <property type="entry name" value="DUF5354"/>
    <property type="match status" value="1"/>
</dbReference>
<sequence length="148" mass="17115">MYFYSAIYCYLKLALLFLVVTGSMALRCYRTNKETKETVVVENENYVYCSVFPSLAGNPHLTKSSSDGLTSEELDKPFEKFFEENDNIYNMLSVCLYEKYDWPSAWNPKFHSANKKAPEVEYTLRCVCNYDLCNGPSSFSTYINELSN</sequence>
<evidence type="ECO:0000313" key="3">
    <source>
        <dbReference type="WBParaSite" id="ACRNAN_scaffold10410.g9388.t1"/>
    </source>
</evidence>
<protein>
    <submittedName>
        <fullName evidence="3">Uncharacterized protein</fullName>
    </submittedName>
</protein>
<dbReference type="AlphaFoldDB" id="A0A914CGD4"/>
<name>A0A914CGD4_9BILA</name>
<dbReference type="InterPro" id="IPR035291">
    <property type="entry name" value="DUF5354"/>
</dbReference>
<evidence type="ECO:0000313" key="2">
    <source>
        <dbReference type="Proteomes" id="UP000887540"/>
    </source>
</evidence>
<accession>A0A914CGD4</accession>
<keyword evidence="1" id="KW-0732">Signal</keyword>
<dbReference type="Proteomes" id="UP000887540">
    <property type="component" value="Unplaced"/>
</dbReference>
<organism evidence="2 3">
    <name type="scientific">Acrobeloides nanus</name>
    <dbReference type="NCBI Taxonomy" id="290746"/>
    <lineage>
        <taxon>Eukaryota</taxon>
        <taxon>Metazoa</taxon>
        <taxon>Ecdysozoa</taxon>
        <taxon>Nematoda</taxon>
        <taxon>Chromadorea</taxon>
        <taxon>Rhabditida</taxon>
        <taxon>Tylenchina</taxon>
        <taxon>Cephalobomorpha</taxon>
        <taxon>Cephaloboidea</taxon>
        <taxon>Cephalobidae</taxon>
        <taxon>Acrobeloides</taxon>
    </lineage>
</organism>
<feature type="signal peptide" evidence="1">
    <location>
        <begin position="1"/>
        <end position="25"/>
    </location>
</feature>
<feature type="chain" id="PRO_5037136940" evidence="1">
    <location>
        <begin position="26"/>
        <end position="148"/>
    </location>
</feature>